<evidence type="ECO:0000256" key="21">
    <source>
        <dbReference type="ARBA" id="ARBA00023132"/>
    </source>
</evidence>
<keyword evidence="15" id="KW-0509">mRNA transport</keyword>
<keyword evidence="26" id="KW-0137">Centromere</keyword>
<feature type="coiled-coil region" evidence="30">
    <location>
        <begin position="178"/>
        <end position="321"/>
    </location>
</feature>
<keyword evidence="17" id="KW-0653">Protein transport</keyword>
<comment type="subcellular location">
    <subcellularLocation>
        <location evidence="5">Chromosome</location>
        <location evidence="5">Centromere</location>
        <location evidence="5">Kinetochore</location>
    </subcellularLocation>
    <subcellularLocation>
        <location evidence="1">Cytoplasm</location>
        <location evidence="1">Cytoskeleton</location>
        <location evidence="1">Spindle</location>
    </subcellularLocation>
    <subcellularLocation>
        <location evidence="2">Nucleus membrane</location>
        <topology evidence="2">Peripheral membrane protein</topology>
        <orientation evidence="2">Cytoplasmic side</orientation>
    </subcellularLocation>
    <subcellularLocation>
        <location evidence="4">Nucleus membrane</location>
        <topology evidence="4">Peripheral membrane protein</topology>
        <orientation evidence="4">Nucleoplasmic side</orientation>
    </subcellularLocation>
    <subcellularLocation>
        <location evidence="3">Nucleus</location>
        <location evidence="3">Nuclear pore complex</location>
    </subcellularLocation>
</comment>
<feature type="compositionally biased region" description="Polar residues" evidence="31">
    <location>
        <begin position="1605"/>
        <end position="1621"/>
    </location>
</feature>
<dbReference type="GeneID" id="113932921"/>
<keyword evidence="20 30" id="KW-0175">Coiled coil</keyword>
<evidence type="ECO:0000256" key="5">
    <source>
        <dbReference type="ARBA" id="ARBA00004629"/>
    </source>
</evidence>
<feature type="compositionally biased region" description="Polar residues" evidence="31">
    <location>
        <begin position="1954"/>
        <end position="1975"/>
    </location>
</feature>
<dbReference type="Pfam" id="PF07926">
    <property type="entry name" value="TPR_MLP1_2"/>
    <property type="match status" value="1"/>
</dbReference>
<keyword evidence="16" id="KW-0995">Kinetochore</keyword>
<accession>A0A6P9EXK8</accession>
<feature type="compositionally biased region" description="Gly residues" evidence="31">
    <location>
        <begin position="2499"/>
        <end position="2510"/>
    </location>
</feature>
<evidence type="ECO:0000256" key="24">
    <source>
        <dbReference type="ARBA" id="ARBA00023242"/>
    </source>
</evidence>
<protein>
    <recommendedName>
        <fullName evidence="7">Nucleoprotein TPR</fullName>
    </recommendedName>
    <alternativeName>
        <fullName evidence="29">Megator</fullName>
    </alternativeName>
    <alternativeName>
        <fullName evidence="27">NPC-associated intranuclear protein</fullName>
    </alternativeName>
    <alternativeName>
        <fullName evidence="28">Translocated promoter region protein</fullName>
    </alternativeName>
</protein>
<keyword evidence="12" id="KW-0597">Phosphoprotein</keyword>
<evidence type="ECO:0000256" key="19">
    <source>
        <dbReference type="ARBA" id="ARBA00023010"/>
    </source>
</evidence>
<evidence type="ECO:0000256" key="18">
    <source>
        <dbReference type="ARBA" id="ARBA00022990"/>
    </source>
</evidence>
<evidence type="ECO:0000256" key="4">
    <source>
        <dbReference type="ARBA" id="ARBA00004620"/>
    </source>
</evidence>
<feature type="region of interest" description="Disordered" evidence="31">
    <location>
        <begin position="1601"/>
        <end position="1621"/>
    </location>
</feature>
<feature type="coiled-coil region" evidence="30">
    <location>
        <begin position="1368"/>
        <end position="1563"/>
    </location>
</feature>
<feature type="coiled-coil region" evidence="30">
    <location>
        <begin position="812"/>
        <end position="948"/>
    </location>
</feature>
<dbReference type="GO" id="GO:0000776">
    <property type="term" value="C:kinetochore"/>
    <property type="evidence" value="ECO:0007669"/>
    <property type="project" value="UniProtKB-KW"/>
</dbReference>
<evidence type="ECO:0000256" key="10">
    <source>
        <dbReference type="ARBA" id="ARBA00022481"/>
    </source>
</evidence>
<dbReference type="GO" id="GO:0005819">
    <property type="term" value="C:spindle"/>
    <property type="evidence" value="ECO:0007669"/>
    <property type="project" value="UniProtKB-SubCell"/>
</dbReference>
<feature type="region of interest" description="Disordered" evidence="31">
    <location>
        <begin position="1060"/>
        <end position="1079"/>
    </location>
</feature>
<feature type="compositionally biased region" description="Acidic residues" evidence="31">
    <location>
        <begin position="2146"/>
        <end position="2167"/>
    </location>
</feature>
<evidence type="ECO:0000259" key="34">
    <source>
        <dbReference type="Pfam" id="PF25785"/>
    </source>
</evidence>
<evidence type="ECO:0000256" key="27">
    <source>
        <dbReference type="ARBA" id="ARBA00077074"/>
    </source>
</evidence>
<dbReference type="GO" id="GO:0044615">
    <property type="term" value="C:nuclear pore nuclear basket"/>
    <property type="evidence" value="ECO:0007669"/>
    <property type="project" value="UniProtKB-ARBA"/>
</dbReference>
<feature type="coiled-coil region" evidence="30">
    <location>
        <begin position="468"/>
        <end position="513"/>
    </location>
</feature>
<gene>
    <name evidence="36" type="primary">TPR</name>
</gene>
<evidence type="ECO:0000256" key="13">
    <source>
        <dbReference type="ARBA" id="ARBA00022618"/>
    </source>
</evidence>
<dbReference type="GO" id="GO:0006406">
    <property type="term" value="P:mRNA export from nucleus"/>
    <property type="evidence" value="ECO:0007669"/>
    <property type="project" value="TreeGrafter"/>
</dbReference>
<dbReference type="FunFam" id="1.10.287.1490:FF:000005">
    <property type="entry name" value="nucleoprotein TPR isoform X2"/>
    <property type="match status" value="1"/>
</dbReference>
<proteinExistence type="inferred from homology"/>
<evidence type="ECO:0000259" key="32">
    <source>
        <dbReference type="Pfam" id="PF07926"/>
    </source>
</evidence>
<dbReference type="Pfam" id="PF25785">
    <property type="entry name" value="TPR"/>
    <property type="match status" value="1"/>
</dbReference>
<dbReference type="Gene3D" id="1.10.287.1490">
    <property type="match status" value="2"/>
</dbReference>
<feature type="region of interest" description="Disordered" evidence="31">
    <location>
        <begin position="1954"/>
        <end position="2281"/>
    </location>
</feature>
<feature type="region of interest" description="Disordered" evidence="31">
    <location>
        <begin position="2374"/>
        <end position="2510"/>
    </location>
</feature>
<dbReference type="GO" id="GO:0046824">
    <property type="term" value="P:positive regulation of nucleocytoplasmic transport"/>
    <property type="evidence" value="ECO:0007669"/>
    <property type="project" value="UniProtKB-ARBA"/>
</dbReference>
<dbReference type="GO" id="GO:0034399">
    <property type="term" value="C:nuclear periphery"/>
    <property type="evidence" value="ECO:0007669"/>
    <property type="project" value="UniProtKB-ARBA"/>
</dbReference>
<comment type="similarity">
    <text evidence="6">Belongs to the TPR family.</text>
</comment>
<keyword evidence="24" id="KW-0539">Nucleus</keyword>
<dbReference type="GO" id="GO:1901673">
    <property type="term" value="P:regulation of mitotic spindle assembly"/>
    <property type="evidence" value="ECO:0007669"/>
    <property type="project" value="TreeGrafter"/>
</dbReference>
<keyword evidence="22" id="KW-0472">Membrane</keyword>
<keyword evidence="13" id="KW-0132">Cell division</keyword>
<feature type="domain" description="NUA/TPR/MLP1-2-like" evidence="34">
    <location>
        <begin position="619"/>
        <end position="716"/>
    </location>
</feature>
<evidence type="ECO:0000256" key="8">
    <source>
        <dbReference type="ARBA" id="ARBA00022448"/>
    </source>
</evidence>
<evidence type="ECO:0000256" key="31">
    <source>
        <dbReference type="SAM" id="MobiDB-lite"/>
    </source>
</evidence>
<feature type="domain" description="Nucleoprotein TPR/MPL1" evidence="33">
    <location>
        <begin position="320"/>
        <end position="396"/>
    </location>
</feature>
<evidence type="ECO:0000256" key="23">
    <source>
        <dbReference type="ARBA" id="ARBA00023212"/>
    </source>
</evidence>
<evidence type="ECO:0000256" key="12">
    <source>
        <dbReference type="ARBA" id="ARBA00022553"/>
    </source>
</evidence>
<dbReference type="FunFam" id="1.10.287.1490:FF:000004">
    <property type="entry name" value="nucleoprotein TPR isoform X2"/>
    <property type="match status" value="1"/>
</dbReference>
<dbReference type="InterPro" id="IPR012929">
    <property type="entry name" value="Nucleoprot-TPR/MLP1-2_dom"/>
</dbReference>
<evidence type="ECO:0000256" key="14">
    <source>
        <dbReference type="ARBA" id="ARBA00022776"/>
    </source>
</evidence>
<evidence type="ECO:0000256" key="29">
    <source>
        <dbReference type="ARBA" id="ARBA00083105"/>
    </source>
</evidence>
<feature type="compositionally biased region" description="Polar residues" evidence="31">
    <location>
        <begin position="2175"/>
        <end position="2212"/>
    </location>
</feature>
<feature type="coiled-coil region" evidence="30">
    <location>
        <begin position="366"/>
        <end position="421"/>
    </location>
</feature>
<dbReference type="PANTHER" id="PTHR18898">
    <property type="entry name" value="NUCLEOPROTEIN TPR-RELATED"/>
    <property type="match status" value="1"/>
</dbReference>
<feature type="coiled-coil region" evidence="30">
    <location>
        <begin position="574"/>
        <end position="660"/>
    </location>
</feature>
<dbReference type="Proteomes" id="UP000515165">
    <property type="component" value="Chromosome 10"/>
</dbReference>
<feature type="coiled-coil region" evidence="30">
    <location>
        <begin position="1243"/>
        <end position="1316"/>
    </location>
</feature>
<keyword evidence="14" id="KW-0498">Mitosis</keyword>
<evidence type="ECO:0000256" key="11">
    <source>
        <dbReference type="ARBA" id="ARBA00022490"/>
    </source>
</evidence>
<dbReference type="GO" id="GO:0031965">
    <property type="term" value="C:nuclear membrane"/>
    <property type="evidence" value="ECO:0007669"/>
    <property type="project" value="UniProtKB-SubCell"/>
</dbReference>
<feature type="coiled-coil region" evidence="30">
    <location>
        <begin position="690"/>
        <end position="750"/>
    </location>
</feature>
<evidence type="ECO:0000256" key="25">
    <source>
        <dbReference type="ARBA" id="ARBA00023306"/>
    </source>
</evidence>
<reference evidence="36" key="1">
    <citation type="submission" date="2025-08" db="UniProtKB">
        <authorList>
            <consortium name="RefSeq"/>
        </authorList>
    </citation>
    <scope>IDENTIFICATION</scope>
    <source>
        <tissue evidence="36">Blood</tissue>
    </source>
</reference>
<evidence type="ECO:0000256" key="17">
    <source>
        <dbReference type="ARBA" id="ARBA00022927"/>
    </source>
</evidence>
<feature type="region of interest" description="Disordered" evidence="31">
    <location>
        <begin position="1766"/>
        <end position="1821"/>
    </location>
</feature>
<keyword evidence="21" id="KW-0906">Nuclear pore complex</keyword>
<evidence type="ECO:0000256" key="22">
    <source>
        <dbReference type="ARBA" id="ARBA00023136"/>
    </source>
</evidence>
<evidence type="ECO:0000256" key="3">
    <source>
        <dbReference type="ARBA" id="ARBA00004567"/>
    </source>
</evidence>
<dbReference type="GO" id="GO:0006606">
    <property type="term" value="P:protein import into nucleus"/>
    <property type="evidence" value="ECO:0007669"/>
    <property type="project" value="InterPro"/>
</dbReference>
<feature type="compositionally biased region" description="Low complexity" evidence="31">
    <location>
        <begin position="2071"/>
        <end position="2083"/>
    </location>
</feature>
<feature type="compositionally biased region" description="Polar residues" evidence="31">
    <location>
        <begin position="2374"/>
        <end position="2391"/>
    </location>
</feature>
<keyword evidence="10" id="KW-0488">Methylation</keyword>
<evidence type="ECO:0000256" key="16">
    <source>
        <dbReference type="ARBA" id="ARBA00022838"/>
    </source>
</evidence>
<feature type="compositionally biased region" description="Basic and acidic residues" evidence="31">
    <location>
        <begin position="1766"/>
        <end position="1778"/>
    </location>
</feature>
<evidence type="ECO:0000256" key="20">
    <source>
        <dbReference type="ARBA" id="ARBA00023054"/>
    </source>
</evidence>
<keyword evidence="8" id="KW-0813">Transport</keyword>
<dbReference type="GO" id="GO:0090316">
    <property type="term" value="P:positive regulation of intracellular protein transport"/>
    <property type="evidence" value="ECO:0007669"/>
    <property type="project" value="UniProtKB-ARBA"/>
</dbReference>
<evidence type="ECO:0000256" key="30">
    <source>
        <dbReference type="SAM" id="Coils"/>
    </source>
</evidence>
<feature type="region of interest" description="Disordered" evidence="31">
    <location>
        <begin position="1"/>
        <end position="145"/>
    </location>
</feature>
<dbReference type="GO" id="GO:0051301">
    <property type="term" value="P:cell division"/>
    <property type="evidence" value="ECO:0007669"/>
    <property type="project" value="UniProtKB-KW"/>
</dbReference>
<feature type="compositionally biased region" description="Acidic residues" evidence="31">
    <location>
        <begin position="2094"/>
        <end position="2136"/>
    </location>
</feature>
<evidence type="ECO:0000256" key="7">
    <source>
        <dbReference type="ARBA" id="ARBA00019789"/>
    </source>
</evidence>
<feature type="compositionally biased region" description="Polar residues" evidence="31">
    <location>
        <begin position="2031"/>
        <end position="2040"/>
    </location>
</feature>
<dbReference type="PANTHER" id="PTHR18898:SF2">
    <property type="entry name" value="NUCLEOPROTEIN TPR"/>
    <property type="match status" value="1"/>
</dbReference>
<dbReference type="Pfam" id="PF25481">
    <property type="entry name" value="Nucleoprot-TPR"/>
    <property type="match status" value="1"/>
</dbReference>
<evidence type="ECO:0000313" key="36">
    <source>
        <dbReference type="RefSeq" id="XP_035578279.1"/>
    </source>
</evidence>
<dbReference type="InterPro" id="IPR057974">
    <property type="entry name" value="NUA/TPR/MLP1-2-like_dom"/>
</dbReference>
<evidence type="ECO:0000256" key="15">
    <source>
        <dbReference type="ARBA" id="ARBA00022816"/>
    </source>
</evidence>
<dbReference type="GO" id="GO:0017056">
    <property type="term" value="F:structural constituent of nuclear pore"/>
    <property type="evidence" value="ECO:0007669"/>
    <property type="project" value="TreeGrafter"/>
</dbReference>
<feature type="compositionally biased region" description="Low complexity" evidence="31">
    <location>
        <begin position="2392"/>
        <end position="2404"/>
    </location>
</feature>
<keyword evidence="23" id="KW-0206">Cytoskeleton</keyword>
<evidence type="ECO:0000256" key="6">
    <source>
        <dbReference type="ARBA" id="ARBA00005274"/>
    </source>
</evidence>
<feature type="domain" description="Nucleoprotein TPR/MLP1-2" evidence="32">
    <location>
        <begin position="1186"/>
        <end position="1313"/>
    </location>
</feature>
<dbReference type="RefSeq" id="XP_035578279.1">
    <property type="nucleotide sequence ID" value="XM_035722386.1"/>
</dbReference>
<feature type="compositionally biased region" description="Low complexity" evidence="31">
    <location>
        <begin position="116"/>
        <end position="145"/>
    </location>
</feature>
<feature type="compositionally biased region" description="Acidic residues" evidence="31">
    <location>
        <begin position="2014"/>
        <end position="2028"/>
    </location>
</feature>
<evidence type="ECO:0000313" key="35">
    <source>
        <dbReference type="Proteomes" id="UP000515165"/>
    </source>
</evidence>
<feature type="compositionally biased region" description="Acidic residues" evidence="31">
    <location>
        <begin position="2406"/>
        <end position="2419"/>
    </location>
</feature>
<evidence type="ECO:0000256" key="2">
    <source>
        <dbReference type="ARBA" id="ARBA00004335"/>
    </source>
</evidence>
<dbReference type="InterPro" id="IPR057577">
    <property type="entry name" value="Nucleoprot-TPR/MLP1_dom"/>
</dbReference>
<keyword evidence="9" id="KW-0158">Chromosome</keyword>
<keyword evidence="19" id="KW-0811">Translocation</keyword>
<evidence type="ECO:0000259" key="33">
    <source>
        <dbReference type="Pfam" id="PF25481"/>
    </source>
</evidence>
<feature type="compositionally biased region" description="Polar residues" evidence="31">
    <location>
        <begin position="1780"/>
        <end position="1799"/>
    </location>
</feature>
<evidence type="ECO:0000256" key="9">
    <source>
        <dbReference type="ARBA" id="ARBA00022454"/>
    </source>
</evidence>
<keyword evidence="25" id="KW-0131">Cell cycle</keyword>
<evidence type="ECO:0000256" key="1">
    <source>
        <dbReference type="ARBA" id="ARBA00004186"/>
    </source>
</evidence>
<dbReference type="OrthoDB" id="343070at2759"/>
<name>A0A6P9EXK8_ZALCA</name>
<feature type="compositionally biased region" description="Low complexity" evidence="31">
    <location>
        <begin position="2447"/>
        <end position="2467"/>
    </location>
</feature>
<keyword evidence="35" id="KW-1185">Reference proteome</keyword>
<keyword evidence="11" id="KW-0963">Cytoplasm</keyword>
<feature type="compositionally biased region" description="Acidic residues" evidence="31">
    <location>
        <begin position="2432"/>
        <end position="2446"/>
    </location>
</feature>
<evidence type="ECO:0000256" key="28">
    <source>
        <dbReference type="ARBA" id="ARBA00079318"/>
    </source>
</evidence>
<sequence>MNSSESDRLPTPHFPLQTEGLWSQVTRSDDARCPPSFTAAPQPKRLRSPPRPLPGAIESVAVARRLPSSPPGPMPSSGSVSRSRQRGRPMASRSFDGSRRGSLRRAGAREPRSEVAEAAAQASGSSWSSPFFSVSAPPAAGPAASGPIDMAAVLQQVLERTELNKLPKSVQNKLEKFLADQQSEIDGLKGRHEKFKVESEQQYFEIEKRLSHSQERLVNETRECQSLRLDLEKLNNQLKALTEKNKELEVAQDRNIAIQSQFTRTKEELEAEKRDLVRTNERLSQELEYLTEDFKRLNEKLKESNATKGDLQLKLDELQASDVSYREKRLEQEKELLHNQNTWLNTELKTKTDELLALGREKGNEILELKCNLENKKEEVSRMEEQMNGLKTSNENLQKHVEELLTKLKEAKEQQASMEEKFHSELNAHIKLSNLYKSAADDSEAKSSELTRAVDELHKLLKEAGEANKAIQDHLLEVEESKDQMEKEMLEKIGKLEKELENANDLLSATKRKGAILSEEELAAMSPTAAAVAKIVKPGMKLTELYNAYVETQDQLLLEKLENKRINKYLDEIVKEVEAKAPILKRQREEYERAQKAVASLSVKLEQAMKEIQRLQEDTDKANKHSSVLERDNQRMEIQIKDLSQQIRVLLMELEEARGNHVIRDEEVSSADISSSSEVISQHLVSYRNIEELQQQNQRLLVALRELGETREREEQETTSSKIAELQLKLENALTELEQLRESRQHQMQLVDSIVRQRDMYRILLSQTTGVAIPLQASSLDDISLASTPKRSSTSQTASTPAPVPVIESAEAIEAKAALKQLQEIFENYKKEKADNEKIQNEQLEKLQDQITDLRSQNTKISTQLDFASKRYEMLQDNVEGYRREITSLHERNQKLTATTQKQEQIINTMTQDLRGANEKLAVAEVRAENLKKEKEMLKLSEVRLSQQRESLLAEQRGQNLLLTNLQTIQGILERSETETRQRLSSQIEKLEHEISHLKKKLENEVEQRHTLTRNLDVQLLDTKRQLDTETNLHLNTKELLKNAQKEIGTLKQHLSNMEVQLASQSSQRTGKGQPTNKEDVDDLLSQLRQAEEQVTDLKERLKTSTSNVEQYRAMVTSLEESLNKEKQVTEEVRKNIEVRLKESAEFQTQLEKKLMEVEKEKQELQDDKRKAIESMEQQLSELKKTLNSVQNEVQEALQRASTALSNEQQARRDCQEQAKIAVEAQNKYERELMLHAADVEALQAAKEQVSKMASVRQHLEETTQKAESQLLECKASWEERERMLKDEVSKCMSRCEDLEKQNRLLHDQIEKLSDKVVASVKEGVQGPLNVSLSEEGKSQEQILEILRFIRREKEIAETRFEVAQVESLRYRQRVELLERELQELQDSLNAEREKVQVTAKTMAQHEELMKKTETMNVVMETNKMLREEKERLEQDLQQMQAKVRKLELDILPLQEANAELSEKSGMLQAEKKLLEEDVKRWKARNQHLVSQQKDPDTEEYRKLLSEKEVHTKRIQQLTEEIGRLKAEIARSNASLTNNQNLIQSLKEDLNKVRTEKENIQKDLDAKIIDIQEKVKTITQVKKIGRRYKTQYEELKAQQDKVMETSAQSSGDHQEQHVSVQEMQELKETLNQAETKAKSLENQVENLQKTLSEKEAETRNLQEQTVQLQSELSRLRQDLQDRTTQEEQLRQQITEKEEKTRKAIVAAKSKIAHLAGVKDQLTKENEELKQRNGALDQQKDELDVRMTALKSQYEGRISRLERELREHQERHLEQRDEPQEPTNKVPEQQRQITLKTTPASGERGIASTSDPPTANIKPTPVVSTPSKVTAAAMAGNKSTPRASIRPMVTPATVTNPTTTPTATVMPTTQVESQEAMQSEGPVEHVPVFGSTSGSVRSTSPNIQPTIPQPILTVQQQTQATAFVQPTQQSLPQIEPANQELSPNIVEVVQSSPVERPSTSTAVFGTVSATPSSSLPKRTREEEEDSTIEASDQVSDDTVEMPLPKKLKSVTPVGTEEEVMAEESTDGEVETQVYNQDSQDSIGEGVTQGDYTPMEDSEETSQSLQIDLGALQSDQQTTTSSQDGQGKGDDVIVIDSDDEEEDDDENDGEHEDYEEDEEDDDDDEDDTGMGDEGEDSNEGTGSADGNDGYEADDAEGGDGTDPGTETEESMGGGESNQRAADSQNNGEGSTATAESSFSQDISREQQPSSASERQTPRAPQSPRRPPHPLPPRLTIHAPPQELGPPVQRIQMTRRQSVGRGLQLTPGIGGMQQHFFDDEDRTVPSTPTLVVPHRTDGFAEAIHSPQVAGVPRFRFGPPEDMPQTSSSHSDLGQLASQGGLGMYETPLFLAHEEESGGRSVPTTPLQVAAPVTVFTESTTSDASEHASQSVPMVTTSTGTLSTTNETAAGDDGDEVFVEAESEGISSEAGLEIDSQQEEEPVQASDESDLPSTSQDPPSSSSVDTSSSQPKPFRRVRLQTTLRQGVRGRQFNRQRGVSHAMGGRGGINRGNIN</sequence>
<dbReference type="GO" id="GO:0042405">
    <property type="term" value="C:nuclear inclusion body"/>
    <property type="evidence" value="ECO:0007669"/>
    <property type="project" value="UniProtKB-ARBA"/>
</dbReference>
<keyword evidence="18" id="KW-0007">Acetylation</keyword>
<evidence type="ECO:0000256" key="26">
    <source>
        <dbReference type="ARBA" id="ARBA00023328"/>
    </source>
</evidence>
<organism evidence="35 36">
    <name type="scientific">Zalophus californianus</name>
    <name type="common">California sealion</name>
    <dbReference type="NCBI Taxonomy" id="9704"/>
    <lineage>
        <taxon>Eukaryota</taxon>
        <taxon>Metazoa</taxon>
        <taxon>Chordata</taxon>
        <taxon>Craniata</taxon>
        <taxon>Vertebrata</taxon>
        <taxon>Euteleostomi</taxon>
        <taxon>Mammalia</taxon>
        <taxon>Eutheria</taxon>
        <taxon>Laurasiatheria</taxon>
        <taxon>Carnivora</taxon>
        <taxon>Caniformia</taxon>
        <taxon>Pinnipedia</taxon>
        <taxon>Otariidae</taxon>
        <taxon>Zalophus</taxon>
    </lineage>
</organism>
<feature type="compositionally biased region" description="Polar residues" evidence="31">
    <location>
        <begin position="1060"/>
        <end position="1076"/>
    </location>
</feature>
<feature type="coiled-coil region" evidence="30">
    <location>
        <begin position="974"/>
        <end position="1015"/>
    </location>
</feature>
<feature type="compositionally biased region" description="Basic and acidic residues" evidence="31">
    <location>
        <begin position="1"/>
        <end position="10"/>
    </location>
</feature>
<feature type="compositionally biased region" description="Low complexity" evidence="31">
    <location>
        <begin position="2420"/>
        <end position="2430"/>
    </location>
</feature>
<dbReference type="CTD" id="7175"/>